<protein>
    <recommendedName>
        <fullName evidence="4">Ankyrin repeat domain-containing protein</fullName>
    </recommendedName>
</protein>
<proteinExistence type="predicted"/>
<evidence type="ECO:0000256" key="1">
    <source>
        <dbReference type="SAM" id="MobiDB-lite"/>
    </source>
</evidence>
<dbReference type="EMBL" id="JAULSU010000005">
    <property type="protein sequence ID" value="KAK0616584.1"/>
    <property type="molecule type" value="Genomic_DNA"/>
</dbReference>
<gene>
    <name evidence="2" type="ORF">B0T14DRAFT_523456</name>
</gene>
<accession>A0AA39WJJ2</accession>
<feature type="region of interest" description="Disordered" evidence="1">
    <location>
        <begin position="122"/>
        <end position="145"/>
    </location>
</feature>
<evidence type="ECO:0000313" key="3">
    <source>
        <dbReference type="Proteomes" id="UP001175000"/>
    </source>
</evidence>
<name>A0AA39WJJ2_9PEZI</name>
<evidence type="ECO:0008006" key="4">
    <source>
        <dbReference type="Google" id="ProtNLM"/>
    </source>
</evidence>
<keyword evidence="3" id="KW-1185">Reference proteome</keyword>
<comment type="caution">
    <text evidence="2">The sequence shown here is derived from an EMBL/GenBank/DDBJ whole genome shotgun (WGS) entry which is preliminary data.</text>
</comment>
<dbReference type="Pfam" id="PF13606">
    <property type="entry name" value="Ank_3"/>
    <property type="match status" value="1"/>
</dbReference>
<dbReference type="InterPro" id="IPR002110">
    <property type="entry name" value="Ankyrin_rpt"/>
</dbReference>
<dbReference type="Gene3D" id="1.25.40.20">
    <property type="entry name" value="Ankyrin repeat-containing domain"/>
    <property type="match status" value="1"/>
</dbReference>
<evidence type="ECO:0000313" key="2">
    <source>
        <dbReference type="EMBL" id="KAK0616584.1"/>
    </source>
</evidence>
<reference evidence="2" key="1">
    <citation type="submission" date="2023-06" db="EMBL/GenBank/DDBJ databases">
        <title>Genome-scale phylogeny and comparative genomics of the fungal order Sordariales.</title>
        <authorList>
            <consortium name="Lawrence Berkeley National Laboratory"/>
            <person name="Hensen N."/>
            <person name="Bonometti L."/>
            <person name="Westerberg I."/>
            <person name="Brannstrom I.O."/>
            <person name="Guillou S."/>
            <person name="Cros-Aarteil S."/>
            <person name="Calhoun S."/>
            <person name="Haridas S."/>
            <person name="Kuo A."/>
            <person name="Mondo S."/>
            <person name="Pangilinan J."/>
            <person name="Riley R."/>
            <person name="Labutti K."/>
            <person name="Andreopoulos B."/>
            <person name="Lipzen A."/>
            <person name="Chen C."/>
            <person name="Yanf M."/>
            <person name="Daum C."/>
            <person name="Ng V."/>
            <person name="Clum A."/>
            <person name="Steindorff A."/>
            <person name="Ohm R."/>
            <person name="Martin F."/>
            <person name="Silar P."/>
            <person name="Natvig D."/>
            <person name="Lalanne C."/>
            <person name="Gautier V."/>
            <person name="Ament-Velasquez S.L."/>
            <person name="Kruys A."/>
            <person name="Hutchinson M.I."/>
            <person name="Powell A.J."/>
            <person name="Barry K."/>
            <person name="Miller A.N."/>
            <person name="Grigoriev I.V."/>
            <person name="Debuchy R."/>
            <person name="Gladieux P."/>
            <person name="Thoren M.H."/>
            <person name="Johannesson H."/>
        </authorList>
    </citation>
    <scope>NUCLEOTIDE SEQUENCE</scope>
    <source>
        <strain evidence="2">CBS 606.72</strain>
    </source>
</reference>
<sequence>MWNPVLRAILNGRLDVLRLLVEHKADLNRHNPLVAVDRFHTERAFRQHGGGTADEIVDFLLQQGVDIVRHGEEAMVSSILRKRRLEDPYAYLCDCLISRGNIVIGPSRRVDPRPRQRRVARRWGQSAAPRCPGRTSLLGRGTVSP</sequence>
<dbReference type="AlphaFoldDB" id="A0AA39WJJ2"/>
<dbReference type="InterPro" id="IPR036770">
    <property type="entry name" value="Ankyrin_rpt-contain_sf"/>
</dbReference>
<organism evidence="2 3">
    <name type="scientific">Immersiella caudata</name>
    <dbReference type="NCBI Taxonomy" id="314043"/>
    <lineage>
        <taxon>Eukaryota</taxon>
        <taxon>Fungi</taxon>
        <taxon>Dikarya</taxon>
        <taxon>Ascomycota</taxon>
        <taxon>Pezizomycotina</taxon>
        <taxon>Sordariomycetes</taxon>
        <taxon>Sordariomycetidae</taxon>
        <taxon>Sordariales</taxon>
        <taxon>Lasiosphaeriaceae</taxon>
        <taxon>Immersiella</taxon>
    </lineage>
</organism>
<dbReference type="Proteomes" id="UP001175000">
    <property type="component" value="Unassembled WGS sequence"/>
</dbReference>